<organism evidence="2 3">
    <name type="scientific">Dissophora globulifera</name>
    <dbReference type="NCBI Taxonomy" id="979702"/>
    <lineage>
        <taxon>Eukaryota</taxon>
        <taxon>Fungi</taxon>
        <taxon>Fungi incertae sedis</taxon>
        <taxon>Mucoromycota</taxon>
        <taxon>Mortierellomycotina</taxon>
        <taxon>Mortierellomycetes</taxon>
        <taxon>Mortierellales</taxon>
        <taxon>Mortierellaceae</taxon>
        <taxon>Dissophora</taxon>
    </lineage>
</organism>
<accession>A0A9P6UMQ3</accession>
<proteinExistence type="predicted"/>
<dbReference type="OrthoDB" id="2386896at2759"/>
<dbReference type="AlphaFoldDB" id="A0A9P6UMQ3"/>
<evidence type="ECO:0000313" key="3">
    <source>
        <dbReference type="Proteomes" id="UP000738325"/>
    </source>
</evidence>
<keyword evidence="3" id="KW-1185">Reference proteome</keyword>
<evidence type="ECO:0000256" key="1">
    <source>
        <dbReference type="SAM" id="MobiDB-lite"/>
    </source>
</evidence>
<dbReference type="Proteomes" id="UP000738325">
    <property type="component" value="Unassembled WGS sequence"/>
</dbReference>
<dbReference type="EMBL" id="JAAAIP010000906">
    <property type="protein sequence ID" value="KAG0311558.1"/>
    <property type="molecule type" value="Genomic_DNA"/>
</dbReference>
<feature type="region of interest" description="Disordered" evidence="1">
    <location>
        <begin position="142"/>
        <end position="163"/>
    </location>
</feature>
<reference evidence="2" key="1">
    <citation type="journal article" date="2020" name="Fungal Divers.">
        <title>Resolving the Mortierellaceae phylogeny through synthesis of multi-gene phylogenetics and phylogenomics.</title>
        <authorList>
            <person name="Vandepol N."/>
            <person name="Liber J."/>
            <person name="Desiro A."/>
            <person name="Na H."/>
            <person name="Kennedy M."/>
            <person name="Barry K."/>
            <person name="Grigoriev I.V."/>
            <person name="Miller A.N."/>
            <person name="O'Donnell K."/>
            <person name="Stajich J.E."/>
            <person name="Bonito G."/>
        </authorList>
    </citation>
    <scope>NUCLEOTIDE SEQUENCE</scope>
    <source>
        <strain evidence="2">REB-010B</strain>
    </source>
</reference>
<protein>
    <submittedName>
        <fullName evidence="2">Uncharacterized protein</fullName>
    </submittedName>
</protein>
<sequence>MSIVISQTSIELRNPYEALLEPEQHDSHTTLTTADYIPAAFANIKSRAMITRAISDDDLDLVSVSSWSVVNSAYASDNEDDDEDDSDVEIYIDSTGAQLAPLTVAALRDGFTDISKTMTATSINSTSAAAAQPDVWVVKISKKRQRTHSPSAQSTHDATNDDLNDDYYDDIDWSETGASEELTYASAGEALFYMPMTEHELTKSAKAVKLKNDRVATASNLRRCQLLGIAPQHKSIPSFFHKPDRYTQTQAEKPRPWAVRVD</sequence>
<comment type="caution">
    <text evidence="2">The sequence shown here is derived from an EMBL/GenBank/DDBJ whole genome shotgun (WGS) entry which is preliminary data.</text>
</comment>
<name>A0A9P6UMQ3_9FUNG</name>
<evidence type="ECO:0000313" key="2">
    <source>
        <dbReference type="EMBL" id="KAG0311558.1"/>
    </source>
</evidence>
<gene>
    <name evidence="2" type="ORF">BGZ99_010077</name>
</gene>